<evidence type="ECO:0000313" key="10">
    <source>
        <dbReference type="EMBL" id="BAV93921.1"/>
    </source>
</evidence>
<reference evidence="10" key="1">
    <citation type="journal article" date="2017" name="FEBS Open Bio">
        <title>A novel cytochrome P450, CYP3201B1, is involved in (R)-mandelonitrile biosynthesis in a cyanogenic millipede.</title>
        <authorList>
            <person name="Yamaguchi T."/>
            <person name="Kuwahara Y."/>
            <person name="Asano Y."/>
        </authorList>
    </citation>
    <scope>NUCLEOTIDE SEQUENCE</scope>
</reference>
<evidence type="ECO:0000256" key="6">
    <source>
        <dbReference type="ARBA" id="ARBA00023033"/>
    </source>
</evidence>
<dbReference type="GO" id="GO:0008395">
    <property type="term" value="F:steroid hydroxylase activity"/>
    <property type="evidence" value="ECO:0007669"/>
    <property type="project" value="TreeGrafter"/>
</dbReference>
<dbReference type="PANTHER" id="PTHR24300:SF403">
    <property type="entry name" value="CYTOCHROME P450 306A1"/>
    <property type="match status" value="1"/>
</dbReference>
<dbReference type="InterPro" id="IPR036396">
    <property type="entry name" value="Cyt_P450_sf"/>
</dbReference>
<dbReference type="InterPro" id="IPR050182">
    <property type="entry name" value="Cytochrome_P450_fam2"/>
</dbReference>
<evidence type="ECO:0000256" key="2">
    <source>
        <dbReference type="ARBA" id="ARBA00010617"/>
    </source>
</evidence>
<dbReference type="InterPro" id="IPR017972">
    <property type="entry name" value="Cyt_P450_CS"/>
</dbReference>
<keyword evidence="3 7" id="KW-0479">Metal-binding</keyword>
<dbReference type="AlphaFoldDB" id="A0A1J1DVN1"/>
<keyword evidence="7 8" id="KW-0349">Heme</keyword>
<evidence type="ECO:0000256" key="7">
    <source>
        <dbReference type="PIRSR" id="PIRSR602401-1"/>
    </source>
</evidence>
<comment type="similarity">
    <text evidence="2 8">Belongs to the cytochrome P450 family.</text>
</comment>
<keyword evidence="9" id="KW-0472">Membrane</keyword>
<dbReference type="PRINTS" id="PR00385">
    <property type="entry name" value="P450"/>
</dbReference>
<sequence>MDVVSFGTWIIGILIFIAFYWYFSIPKNLPPGSAGIPIVGYLPFLSIEAHLTFDKLRKKFGDVYHLYMGTQLVLVLNDYQSINQALVKQGDVFAGRSPSSEFEEVNGEHSGLIMTDGEYWKQHRRFILRNLRDYGVGKLALEPLILNEIQHFIKELSKHVGKGNFEIKDNLSYSLTNNIHILVNGRRYDYDHPAIKKMVESFKEFERIGQVFPFETFFPLLKPIIRILDSKRAKALWKTKKVFLDNIEDIVNETKKRFVNDENENYVQAYLSERNKRLQTNSNEQIFTELGLLHNTRDLIGAGTDTSATTLAWAALYMAKFQKIQKKVQDEIDKVIGQREPSYNDRNNTPYTEATICELHRAVSLAPIAVPHRVMQDTTLYEYNIPKDTMVLPNIWAVHNDAKLWGDPENFRPERFIGPNGDCVKPEYLIPFSIGKRACAGEPLARMELYLYFVSLMQNFTFLPPNGEEITFDSQPGITRQLKTKFICIKAR</sequence>
<evidence type="ECO:0000256" key="8">
    <source>
        <dbReference type="RuleBase" id="RU000461"/>
    </source>
</evidence>
<dbReference type="Gene3D" id="1.10.630.10">
    <property type="entry name" value="Cytochrome P450"/>
    <property type="match status" value="1"/>
</dbReference>
<evidence type="ECO:0000256" key="5">
    <source>
        <dbReference type="ARBA" id="ARBA00023004"/>
    </source>
</evidence>
<keyword evidence="4 8" id="KW-0560">Oxidoreductase</keyword>
<dbReference type="GO" id="GO:0005506">
    <property type="term" value="F:iron ion binding"/>
    <property type="evidence" value="ECO:0007669"/>
    <property type="project" value="InterPro"/>
</dbReference>
<dbReference type="Pfam" id="PF00067">
    <property type="entry name" value="p450"/>
    <property type="match status" value="1"/>
</dbReference>
<comment type="cofactor">
    <cofactor evidence="1 7">
        <name>heme</name>
        <dbReference type="ChEBI" id="CHEBI:30413"/>
    </cofactor>
</comment>
<evidence type="ECO:0000256" key="4">
    <source>
        <dbReference type="ARBA" id="ARBA00023002"/>
    </source>
</evidence>
<keyword evidence="9" id="KW-1133">Transmembrane helix</keyword>
<accession>A0A1J1DVN1</accession>
<dbReference type="GO" id="GO:0005737">
    <property type="term" value="C:cytoplasm"/>
    <property type="evidence" value="ECO:0007669"/>
    <property type="project" value="TreeGrafter"/>
</dbReference>
<dbReference type="PANTHER" id="PTHR24300">
    <property type="entry name" value="CYTOCHROME P450 508A4-RELATED"/>
    <property type="match status" value="1"/>
</dbReference>
<dbReference type="GO" id="GO:0020037">
    <property type="term" value="F:heme binding"/>
    <property type="evidence" value="ECO:0007669"/>
    <property type="project" value="InterPro"/>
</dbReference>
<name>A0A1J1DVN1_9MYRI</name>
<dbReference type="GO" id="GO:0016712">
    <property type="term" value="F:oxidoreductase activity, acting on paired donors, with incorporation or reduction of molecular oxygen, reduced flavin or flavoprotein as one donor, and incorporation of one atom of oxygen"/>
    <property type="evidence" value="ECO:0007669"/>
    <property type="project" value="TreeGrafter"/>
</dbReference>
<dbReference type="InterPro" id="IPR002401">
    <property type="entry name" value="Cyt_P450_E_grp-I"/>
</dbReference>
<feature type="transmembrane region" description="Helical" evidence="9">
    <location>
        <begin position="6"/>
        <end position="23"/>
    </location>
</feature>
<dbReference type="PRINTS" id="PR00463">
    <property type="entry name" value="EP450I"/>
</dbReference>
<dbReference type="SUPFAM" id="SSF48264">
    <property type="entry name" value="Cytochrome P450"/>
    <property type="match status" value="1"/>
</dbReference>
<feature type="binding site" description="axial binding residue" evidence="7">
    <location>
        <position position="439"/>
    </location>
    <ligand>
        <name>heme</name>
        <dbReference type="ChEBI" id="CHEBI:30413"/>
    </ligand>
    <ligandPart>
        <name>Fe</name>
        <dbReference type="ChEBI" id="CHEBI:18248"/>
    </ligandPart>
</feature>
<proteinExistence type="evidence at transcript level"/>
<keyword evidence="5 7" id="KW-0408">Iron</keyword>
<evidence type="ECO:0000256" key="9">
    <source>
        <dbReference type="SAM" id="Phobius"/>
    </source>
</evidence>
<dbReference type="InterPro" id="IPR001128">
    <property type="entry name" value="Cyt_P450"/>
</dbReference>
<gene>
    <name evidence="10" type="primary">cyp3200b2</name>
</gene>
<evidence type="ECO:0000256" key="1">
    <source>
        <dbReference type="ARBA" id="ARBA00001971"/>
    </source>
</evidence>
<organism evidence="10">
    <name type="scientific">Chamberlinius hualienensis</name>
    <dbReference type="NCBI Taxonomy" id="1551368"/>
    <lineage>
        <taxon>Eukaryota</taxon>
        <taxon>Metazoa</taxon>
        <taxon>Ecdysozoa</taxon>
        <taxon>Arthropoda</taxon>
        <taxon>Myriapoda</taxon>
        <taxon>Diplopoda</taxon>
        <taxon>Helminthomorpha</taxon>
        <taxon>Polydesmida</taxon>
        <taxon>Paradoxosomatidae</taxon>
        <taxon>Chamberlinius</taxon>
    </lineage>
</organism>
<dbReference type="GO" id="GO:0006805">
    <property type="term" value="P:xenobiotic metabolic process"/>
    <property type="evidence" value="ECO:0007669"/>
    <property type="project" value="TreeGrafter"/>
</dbReference>
<dbReference type="GO" id="GO:0006082">
    <property type="term" value="P:organic acid metabolic process"/>
    <property type="evidence" value="ECO:0007669"/>
    <property type="project" value="TreeGrafter"/>
</dbReference>
<dbReference type="FunFam" id="1.10.630.10:FF:000036">
    <property type="entry name" value="CYtochrome P450 family"/>
    <property type="match status" value="1"/>
</dbReference>
<dbReference type="EMBL" id="LC125371">
    <property type="protein sequence ID" value="BAV93921.1"/>
    <property type="molecule type" value="mRNA"/>
</dbReference>
<evidence type="ECO:0000256" key="3">
    <source>
        <dbReference type="ARBA" id="ARBA00022723"/>
    </source>
</evidence>
<keyword evidence="6 8" id="KW-0503">Monooxygenase</keyword>
<dbReference type="PROSITE" id="PS00086">
    <property type="entry name" value="CYTOCHROME_P450"/>
    <property type="match status" value="1"/>
</dbReference>
<protein>
    <submittedName>
        <fullName evidence="10">Cytochrome P450 3200B2</fullName>
    </submittedName>
</protein>
<keyword evidence="9" id="KW-0812">Transmembrane</keyword>